<feature type="transmembrane region" description="Helical" evidence="6">
    <location>
        <begin position="441"/>
        <end position="463"/>
    </location>
</feature>
<dbReference type="GO" id="GO:0005886">
    <property type="term" value="C:plasma membrane"/>
    <property type="evidence" value="ECO:0007669"/>
    <property type="project" value="UniProtKB-SubCell"/>
</dbReference>
<name>F5VFP2_9LACO</name>
<dbReference type="PANTHER" id="PTHR30250">
    <property type="entry name" value="PST FAMILY PREDICTED COLANIC ACID TRANSPORTER"/>
    <property type="match status" value="1"/>
</dbReference>
<evidence type="ECO:0000256" key="3">
    <source>
        <dbReference type="ARBA" id="ARBA00022692"/>
    </source>
</evidence>
<evidence type="ECO:0000256" key="5">
    <source>
        <dbReference type="ARBA" id="ARBA00023136"/>
    </source>
</evidence>
<keyword evidence="5 6" id="KW-0472">Membrane</keyword>
<keyword evidence="3 6" id="KW-0812">Transmembrane</keyword>
<gene>
    <name evidence="7" type="ORF">NIAS840_01612</name>
</gene>
<comment type="subcellular location">
    <subcellularLocation>
        <location evidence="1">Cell membrane</location>
        <topology evidence="1">Multi-pass membrane protein</topology>
    </subcellularLocation>
</comment>
<dbReference type="EMBL" id="AFMN01000002">
    <property type="protein sequence ID" value="EGL98181.1"/>
    <property type="molecule type" value="Genomic_DNA"/>
</dbReference>
<feature type="transmembrane region" description="Helical" evidence="6">
    <location>
        <begin position="351"/>
        <end position="374"/>
    </location>
</feature>
<feature type="transmembrane region" description="Helical" evidence="6">
    <location>
        <begin position="380"/>
        <end position="399"/>
    </location>
</feature>
<evidence type="ECO:0000256" key="4">
    <source>
        <dbReference type="ARBA" id="ARBA00022989"/>
    </source>
</evidence>
<dbReference type="Pfam" id="PF01943">
    <property type="entry name" value="Polysacc_synt"/>
    <property type="match status" value="1"/>
</dbReference>
<feature type="transmembrane region" description="Helical" evidence="6">
    <location>
        <begin position="318"/>
        <end position="339"/>
    </location>
</feature>
<evidence type="ECO:0000256" key="6">
    <source>
        <dbReference type="SAM" id="Phobius"/>
    </source>
</evidence>
<dbReference type="PANTHER" id="PTHR30250:SF11">
    <property type="entry name" value="O-ANTIGEN TRANSPORTER-RELATED"/>
    <property type="match status" value="1"/>
</dbReference>
<evidence type="ECO:0000256" key="1">
    <source>
        <dbReference type="ARBA" id="ARBA00004651"/>
    </source>
</evidence>
<proteinExistence type="predicted"/>
<comment type="caution">
    <text evidence="7">The sequence shown here is derived from an EMBL/GenBank/DDBJ whole genome shotgun (WGS) entry which is preliminary data.</text>
</comment>
<feature type="transmembrane region" description="Helical" evidence="6">
    <location>
        <begin position="7"/>
        <end position="29"/>
    </location>
</feature>
<feature type="transmembrane region" description="Helical" evidence="6">
    <location>
        <begin position="245"/>
        <end position="265"/>
    </location>
</feature>
<feature type="transmembrane region" description="Helical" evidence="6">
    <location>
        <begin position="285"/>
        <end position="306"/>
    </location>
</feature>
<dbReference type="InterPro" id="IPR002797">
    <property type="entry name" value="Polysacc_synth"/>
</dbReference>
<dbReference type="RefSeq" id="WP_003706704.1">
    <property type="nucleotide sequence ID" value="NZ_AFMN01000002.1"/>
</dbReference>
<evidence type="ECO:0000256" key="2">
    <source>
        <dbReference type="ARBA" id="ARBA00022475"/>
    </source>
</evidence>
<feature type="transmembrane region" description="Helical" evidence="6">
    <location>
        <begin position="164"/>
        <end position="183"/>
    </location>
</feature>
<accession>F5VFP2</accession>
<organism evidence="7 8">
    <name type="scientific">Ligilactobacillus salivarius NIAS840</name>
    <dbReference type="NCBI Taxonomy" id="1029822"/>
    <lineage>
        <taxon>Bacteria</taxon>
        <taxon>Bacillati</taxon>
        <taxon>Bacillota</taxon>
        <taxon>Bacilli</taxon>
        <taxon>Lactobacillales</taxon>
        <taxon>Lactobacillaceae</taxon>
        <taxon>Ligilactobacillus</taxon>
    </lineage>
</organism>
<feature type="transmembrane region" description="Helical" evidence="6">
    <location>
        <begin position="204"/>
        <end position="223"/>
    </location>
</feature>
<feature type="transmembrane region" description="Helical" evidence="6">
    <location>
        <begin position="83"/>
        <end position="102"/>
    </location>
</feature>
<feature type="transmembrane region" description="Helical" evidence="6">
    <location>
        <begin position="108"/>
        <end position="128"/>
    </location>
</feature>
<keyword evidence="4 6" id="KW-1133">Transmembrane helix</keyword>
<evidence type="ECO:0000313" key="8">
    <source>
        <dbReference type="Proteomes" id="UP000006227"/>
    </source>
</evidence>
<dbReference type="CDD" id="cd13128">
    <property type="entry name" value="MATE_Wzx_like"/>
    <property type="match status" value="1"/>
</dbReference>
<keyword evidence="2" id="KW-1003">Cell membrane</keyword>
<dbReference type="Proteomes" id="UP000006227">
    <property type="component" value="Unassembled WGS sequence"/>
</dbReference>
<feature type="transmembrane region" description="Helical" evidence="6">
    <location>
        <begin position="140"/>
        <end position="158"/>
    </location>
</feature>
<dbReference type="AlphaFoldDB" id="F5VFP2"/>
<sequence>MRVIKNYLYNAGYNILALILPLITGPYIGRVLKPEGVGINSYTNSLIQWFVLIAGIGISYYGNREIAYVRENKKKMTQTFWEIQILKVIMTVVAFFLFALFIQVYRKYYWYMILQSLNIVAAAIDISWLYMGIEDFKRTVVRNTMVKLASLVMIFMFVRDASDVGVYIVILALSLIGGNLTLWPHLRVLLTKISIKELQPLRHFVPTVSLFVPQIATQIYLILNKNMLGIFAGSTSAGFYNQSDALVKVVLGLVTATGTVMLPHVSNAFAKGETKKVNELLYNSFDFVSCLAIAMMFGLAAVSKYLGTMFYGPGFDPVGLALMIESIVIVLIGWSNVVGTQYLLPTNKVRSFTISVVFGAVVNIVLNFPFIYLWGLYGAVWATVLSELAVTAYQLWVVRYSVDLKKMFENFIKYLIAGIVMFVPVYYLELLWKPKDMNLQGIMYTGLEVIIGIAIYILVLLVLKPTILDKIKLIRNKKRG</sequence>
<protein>
    <submittedName>
        <fullName evidence="7">Membrane protein involved in the export of O-antigen, teichoic acid lipoteichoic acids</fullName>
    </submittedName>
</protein>
<dbReference type="InterPro" id="IPR050833">
    <property type="entry name" value="Poly_Biosynth_Transport"/>
</dbReference>
<evidence type="ECO:0000313" key="7">
    <source>
        <dbReference type="EMBL" id="EGL98181.1"/>
    </source>
</evidence>
<reference evidence="7 8" key="1">
    <citation type="journal article" date="2011" name="J. Bacteriol.">
        <title>Genome Sequence of Lactobacillus salivarius NIAS840, Isolated from Chicken Intestine.</title>
        <authorList>
            <person name="Ham J.S."/>
            <person name="Kim H.W."/>
            <person name="Seol K.H."/>
            <person name="Jang A."/>
            <person name="Jeong S.G."/>
            <person name="Oh M.H."/>
            <person name="Kim D.H."/>
            <person name="Kang D.K."/>
            <person name="Kim G.B."/>
            <person name="Cha C.J."/>
        </authorList>
    </citation>
    <scope>NUCLEOTIDE SEQUENCE [LARGE SCALE GENOMIC DNA]</scope>
    <source>
        <strain evidence="7 8">NIAS840</strain>
    </source>
</reference>
<feature type="transmembrane region" description="Helical" evidence="6">
    <location>
        <begin position="411"/>
        <end position="429"/>
    </location>
</feature>
<dbReference type="PATRIC" id="fig|1029822.3.peg.1607"/>
<feature type="transmembrane region" description="Helical" evidence="6">
    <location>
        <begin position="41"/>
        <end position="62"/>
    </location>
</feature>